<dbReference type="EMBL" id="MGJD01000018">
    <property type="protein sequence ID" value="OGN00616.1"/>
    <property type="molecule type" value="Genomic_DNA"/>
</dbReference>
<protein>
    <recommendedName>
        <fullName evidence="2">DUF4015 domain-containing protein</fullName>
    </recommendedName>
</protein>
<gene>
    <name evidence="3" type="ORF">A2650_01690</name>
</gene>
<comment type="caution">
    <text evidence="3">The sequence shown here is derived from an EMBL/GenBank/DDBJ whole genome shotgun (WGS) entry which is preliminary data.</text>
</comment>
<keyword evidence="1" id="KW-1133">Transmembrane helix</keyword>
<evidence type="ECO:0000313" key="3">
    <source>
        <dbReference type="EMBL" id="OGN00616.1"/>
    </source>
</evidence>
<feature type="transmembrane region" description="Helical" evidence="1">
    <location>
        <begin position="7"/>
        <end position="25"/>
    </location>
</feature>
<accession>A0A1F8EKR0</accession>
<dbReference type="Pfam" id="PF13200">
    <property type="entry name" value="DUF4015"/>
    <property type="match status" value="1"/>
</dbReference>
<evidence type="ECO:0000259" key="2">
    <source>
        <dbReference type="Pfam" id="PF13200"/>
    </source>
</evidence>
<dbReference type="AlphaFoldDB" id="A0A1F8EKR0"/>
<name>A0A1F8EKR0_9BACT</name>
<dbReference type="Gene3D" id="3.20.20.80">
    <property type="entry name" value="Glycosidases"/>
    <property type="match status" value="1"/>
</dbReference>
<proteinExistence type="predicted"/>
<sequence>MVINKNYIIWSLVFVPISVGIFFIIRQSIILKLANNGTRAELYYAAKRLINPPEIVRAIYLTSTSVANGNKIDKLIDLANKTELNSVVIDIKDSSGYISYDSSVAEAEKYKTELVEIKDIDALVRKLHENGIYVIGRMAVFQDPILAKARPDWAVKNSSFGGTWYDNRRLAWIDPANRNAWQYFSALAKDALMAGIDEINLDYIRFPSDGNLEAMVFPAWEKEKTRSQVLKEFFKYMREELGNVRISVDLFGFVTTRTEDFGVGQVIEDAFEYFDYISPMVYPSHYPPNFLGFTNPAEHPYEVIYYTLSEGQKRLNEFLQKMNNEQRTFLRQGFGGQAMNRKPKIRPWIQDFKLGAEYTQAMVEAEIKATQDALGDQYNGFMLWNAGNNYHEGVF</sequence>
<evidence type="ECO:0000256" key="1">
    <source>
        <dbReference type="SAM" id="Phobius"/>
    </source>
</evidence>
<evidence type="ECO:0000313" key="4">
    <source>
        <dbReference type="Proteomes" id="UP000177117"/>
    </source>
</evidence>
<dbReference type="SUPFAM" id="SSF51445">
    <property type="entry name" value="(Trans)glycosidases"/>
    <property type="match status" value="1"/>
</dbReference>
<dbReference type="Proteomes" id="UP000177117">
    <property type="component" value="Unassembled WGS sequence"/>
</dbReference>
<reference evidence="3 4" key="1">
    <citation type="journal article" date="2016" name="Nat. Commun.">
        <title>Thousands of microbial genomes shed light on interconnected biogeochemical processes in an aquifer system.</title>
        <authorList>
            <person name="Anantharaman K."/>
            <person name="Brown C.T."/>
            <person name="Hug L.A."/>
            <person name="Sharon I."/>
            <person name="Castelle C.J."/>
            <person name="Probst A.J."/>
            <person name="Thomas B.C."/>
            <person name="Singh A."/>
            <person name="Wilkins M.J."/>
            <person name="Karaoz U."/>
            <person name="Brodie E.L."/>
            <person name="Williams K.H."/>
            <person name="Hubbard S.S."/>
            <person name="Banfield J.F."/>
        </authorList>
    </citation>
    <scope>NUCLEOTIDE SEQUENCE [LARGE SCALE GENOMIC DNA]</scope>
</reference>
<keyword evidence="1" id="KW-0472">Membrane</keyword>
<dbReference type="InterPro" id="IPR025275">
    <property type="entry name" value="DUF4015"/>
</dbReference>
<keyword evidence="1" id="KW-0812">Transmembrane</keyword>
<organism evidence="3 4">
    <name type="scientific">Candidatus Yanofskybacteria bacterium RIFCSPHIGHO2_01_FULL_41_53</name>
    <dbReference type="NCBI Taxonomy" id="1802663"/>
    <lineage>
        <taxon>Bacteria</taxon>
        <taxon>Candidatus Yanofskyibacteriota</taxon>
    </lineage>
</organism>
<dbReference type="InterPro" id="IPR017853">
    <property type="entry name" value="GH"/>
</dbReference>
<feature type="domain" description="DUF4015" evidence="2">
    <location>
        <begin position="58"/>
        <end position="390"/>
    </location>
</feature>